<organism evidence="1 2">
    <name type="scientific">Pleurotus cornucopiae</name>
    <name type="common">Cornucopia mushroom</name>
    <dbReference type="NCBI Taxonomy" id="5321"/>
    <lineage>
        <taxon>Eukaryota</taxon>
        <taxon>Fungi</taxon>
        <taxon>Dikarya</taxon>
        <taxon>Basidiomycota</taxon>
        <taxon>Agaricomycotina</taxon>
        <taxon>Agaricomycetes</taxon>
        <taxon>Agaricomycetidae</taxon>
        <taxon>Agaricales</taxon>
        <taxon>Pleurotineae</taxon>
        <taxon>Pleurotaceae</taxon>
        <taxon>Pleurotus</taxon>
    </lineage>
</organism>
<name>A0ACB7IQV9_PLECO</name>
<proteinExistence type="predicted"/>
<evidence type="ECO:0000313" key="2">
    <source>
        <dbReference type="Proteomes" id="UP000824881"/>
    </source>
</evidence>
<reference evidence="1 2" key="1">
    <citation type="journal article" date="2021" name="Appl. Environ. Microbiol.">
        <title>Genetic linkage and physical mapping for an oyster mushroom Pleurotus cornucopiae and QTL analysis for the trait cap color.</title>
        <authorList>
            <person name="Zhang Y."/>
            <person name="Gao W."/>
            <person name="Sonnenberg A."/>
            <person name="Chen Q."/>
            <person name="Zhang J."/>
            <person name="Huang C."/>
        </authorList>
    </citation>
    <scope>NUCLEOTIDE SEQUENCE [LARGE SCALE GENOMIC DNA]</scope>
    <source>
        <strain evidence="1">CCMSSC00406</strain>
    </source>
</reference>
<keyword evidence="2" id="KW-1185">Reference proteome</keyword>
<gene>
    <name evidence="1" type="ORF">CCMSSC00406_0009882</name>
</gene>
<accession>A0ACB7IQV9</accession>
<evidence type="ECO:0000313" key="1">
    <source>
        <dbReference type="EMBL" id="KAG9220095.1"/>
    </source>
</evidence>
<protein>
    <submittedName>
        <fullName evidence="1">Uncharacterized protein</fullName>
    </submittedName>
</protein>
<comment type="caution">
    <text evidence="1">The sequence shown here is derived from an EMBL/GenBank/DDBJ whole genome shotgun (WGS) entry which is preliminary data.</text>
</comment>
<dbReference type="Proteomes" id="UP000824881">
    <property type="component" value="Unassembled WGS sequence"/>
</dbReference>
<sequence length="126" mass="14209">MSRFERRLHFTEQIHQLIILDGGQASQRQEIPASSICIRRACSCSYGQVAASAVLGDGDLDVLERKPRQSRIVRIHGRDTYSRWLLRTVPLDSRNKDGYKGILRYSLLVIGGVGPDGSETDETYFI</sequence>
<dbReference type="EMBL" id="WQMT02000008">
    <property type="protein sequence ID" value="KAG9220095.1"/>
    <property type="molecule type" value="Genomic_DNA"/>
</dbReference>